<comment type="caution">
    <text evidence="9">The sequence shown here is derived from an EMBL/GenBank/DDBJ whole genome shotgun (WGS) entry which is preliminary data.</text>
</comment>
<dbReference type="UniPathway" id="UPA00232"/>
<reference evidence="9 10" key="1">
    <citation type="submission" date="2020-02" db="EMBL/GenBank/DDBJ databases">
        <authorList>
            <person name="Zhang X.-Y."/>
        </authorList>
    </citation>
    <scope>NUCLEOTIDE SEQUENCE [LARGE SCALE GENOMIC DNA]</scope>
    <source>
        <strain evidence="9 10">C33</strain>
    </source>
</reference>
<evidence type="ECO:0000256" key="7">
    <source>
        <dbReference type="ARBA" id="ARBA00023033"/>
    </source>
</evidence>
<comment type="pathway">
    <text evidence="2">Cofactor biosynthesis; ubiquinone biosynthesis.</text>
</comment>
<evidence type="ECO:0000256" key="5">
    <source>
        <dbReference type="ARBA" id="ARBA00022827"/>
    </source>
</evidence>
<evidence type="ECO:0000259" key="8">
    <source>
        <dbReference type="Pfam" id="PF01494"/>
    </source>
</evidence>
<dbReference type="InterPro" id="IPR002938">
    <property type="entry name" value="FAD-bd"/>
</dbReference>
<dbReference type="Gene3D" id="3.50.50.60">
    <property type="entry name" value="FAD/NAD(P)-binding domain"/>
    <property type="match status" value="2"/>
</dbReference>
<feature type="domain" description="FAD-binding" evidence="8">
    <location>
        <begin position="4"/>
        <end position="340"/>
    </location>
</feature>
<name>A0A845VI22_9GAMM</name>
<sequence>MQHTDVAVVGAGPAGLSFARALAGSGLTVTVIDPADAESLAKPAFDGREIALTHGSRRRLERLDIWSRLPADEISALRDAWVFDGDNEEPMRISHQDGGAGQLGFLVPNHRIREAAFAAFQTAGEAKLIEGQRVESVERGTRSHRLRLSDGRWLSARLVVAADSRFSSTRRAFGIAARQRDFGRSMLVCRMRLERDHEHVAWEWFGREQTLALLPLNGREASAVITLPHGEIERLAKLDDEAFNQEVSERYQHRLGAMRRVSPPCLYPLVGVWPDRLVVPGFACIGDAAVGMHPVTAHGFNLGLASVDALSRRMLEACRAGRDFAADALLQAYQREHRRASAPLYLATGAVVGLYTSNSLPARWLRRAALRGAGRLPPFRRLIARTLTDRKAA</sequence>
<dbReference type="AlphaFoldDB" id="A0A845VI22"/>
<evidence type="ECO:0000313" key="10">
    <source>
        <dbReference type="Proteomes" id="UP000484885"/>
    </source>
</evidence>
<dbReference type="GO" id="GO:0004497">
    <property type="term" value="F:monooxygenase activity"/>
    <property type="evidence" value="ECO:0007669"/>
    <property type="project" value="UniProtKB-KW"/>
</dbReference>
<keyword evidence="10" id="KW-1185">Reference proteome</keyword>
<evidence type="ECO:0000256" key="3">
    <source>
        <dbReference type="ARBA" id="ARBA00005349"/>
    </source>
</evidence>
<evidence type="ECO:0000256" key="2">
    <source>
        <dbReference type="ARBA" id="ARBA00004749"/>
    </source>
</evidence>
<dbReference type="EMBL" id="JAAGSC010000044">
    <property type="protein sequence ID" value="NDY96829.1"/>
    <property type="molecule type" value="Genomic_DNA"/>
</dbReference>
<dbReference type="InterPro" id="IPR010971">
    <property type="entry name" value="UbiH/COQ6"/>
</dbReference>
<accession>A0A845VI22</accession>
<dbReference type="PANTHER" id="PTHR43876">
    <property type="entry name" value="UBIQUINONE BIOSYNTHESIS MONOOXYGENASE COQ6, MITOCHONDRIAL"/>
    <property type="match status" value="1"/>
</dbReference>
<dbReference type="GO" id="GO:0071949">
    <property type="term" value="F:FAD binding"/>
    <property type="evidence" value="ECO:0007669"/>
    <property type="project" value="InterPro"/>
</dbReference>
<proteinExistence type="inferred from homology"/>
<dbReference type="InterPro" id="IPR051205">
    <property type="entry name" value="UbiH/COQ6_monooxygenase"/>
</dbReference>
<dbReference type="GO" id="GO:0006744">
    <property type="term" value="P:ubiquinone biosynthetic process"/>
    <property type="evidence" value="ECO:0007669"/>
    <property type="project" value="UniProtKB-UniPathway"/>
</dbReference>
<dbReference type="SUPFAM" id="SSF51905">
    <property type="entry name" value="FAD/NAD(P)-binding domain"/>
    <property type="match status" value="1"/>
</dbReference>
<keyword evidence="7" id="KW-0503">Monooxygenase</keyword>
<evidence type="ECO:0000256" key="4">
    <source>
        <dbReference type="ARBA" id="ARBA00022630"/>
    </source>
</evidence>
<dbReference type="Proteomes" id="UP000484885">
    <property type="component" value="Unassembled WGS sequence"/>
</dbReference>
<dbReference type="GO" id="GO:0016705">
    <property type="term" value="F:oxidoreductase activity, acting on paired donors, with incorporation or reduction of molecular oxygen"/>
    <property type="evidence" value="ECO:0007669"/>
    <property type="project" value="InterPro"/>
</dbReference>
<dbReference type="NCBIfam" id="TIGR01988">
    <property type="entry name" value="Ubi-OHases"/>
    <property type="match status" value="1"/>
</dbReference>
<evidence type="ECO:0000313" key="9">
    <source>
        <dbReference type="EMBL" id="NDY96829.1"/>
    </source>
</evidence>
<dbReference type="PANTHER" id="PTHR43876:SF25">
    <property type="entry name" value="MONOOXYGENASE NMA2164"/>
    <property type="match status" value="1"/>
</dbReference>
<comment type="cofactor">
    <cofactor evidence="1">
        <name>FAD</name>
        <dbReference type="ChEBI" id="CHEBI:57692"/>
    </cofactor>
</comment>
<keyword evidence="6" id="KW-0560">Oxidoreductase</keyword>
<evidence type="ECO:0000256" key="1">
    <source>
        <dbReference type="ARBA" id="ARBA00001974"/>
    </source>
</evidence>
<protein>
    <submittedName>
        <fullName evidence="9">5-demethoxyubiquinol-8 5-hydroxylase UbiM</fullName>
    </submittedName>
</protein>
<evidence type="ECO:0000256" key="6">
    <source>
        <dbReference type="ARBA" id="ARBA00023002"/>
    </source>
</evidence>
<dbReference type="NCBIfam" id="NF006593">
    <property type="entry name" value="PRK09126.1"/>
    <property type="match status" value="1"/>
</dbReference>
<organism evidence="9 10">
    <name type="scientific">Wenzhouxiangella limi</name>
    <dbReference type="NCBI Taxonomy" id="2707351"/>
    <lineage>
        <taxon>Bacteria</taxon>
        <taxon>Pseudomonadati</taxon>
        <taxon>Pseudomonadota</taxon>
        <taxon>Gammaproteobacteria</taxon>
        <taxon>Chromatiales</taxon>
        <taxon>Wenzhouxiangellaceae</taxon>
        <taxon>Wenzhouxiangella</taxon>
    </lineage>
</organism>
<dbReference type="PRINTS" id="PR00420">
    <property type="entry name" value="RNGMNOXGNASE"/>
</dbReference>
<dbReference type="InterPro" id="IPR036188">
    <property type="entry name" value="FAD/NAD-bd_sf"/>
</dbReference>
<comment type="similarity">
    <text evidence="3">Belongs to the UbiH/COQ6 family.</text>
</comment>
<keyword evidence="5" id="KW-0274">FAD</keyword>
<keyword evidence="4" id="KW-0285">Flavoprotein</keyword>
<gene>
    <name evidence="9" type="primary">ubiM</name>
    <name evidence="9" type="ORF">G3I74_13935</name>
</gene>
<dbReference type="Pfam" id="PF01494">
    <property type="entry name" value="FAD_binding_3"/>
    <property type="match status" value="1"/>
</dbReference>